<dbReference type="EMBL" id="BLKT01000002">
    <property type="protein sequence ID" value="GFG55911.1"/>
    <property type="molecule type" value="Genomic_DNA"/>
</dbReference>
<reference evidence="2 3" key="1">
    <citation type="journal article" date="2019" name="Emerg. Microbes Infect.">
        <title>Comprehensive subspecies identification of 175 nontuberculous mycobacteria species based on 7547 genomic profiles.</title>
        <authorList>
            <person name="Matsumoto Y."/>
            <person name="Kinjo T."/>
            <person name="Motooka D."/>
            <person name="Nabeya D."/>
            <person name="Jung N."/>
            <person name="Uechi K."/>
            <person name="Horii T."/>
            <person name="Iida T."/>
            <person name="Fujita J."/>
            <person name="Nakamura S."/>
        </authorList>
    </citation>
    <scope>NUCLEOTIDE SEQUENCE [LARGE SCALE GENOMIC DNA]</scope>
    <source>
        <strain evidence="2 3">JCM 13392</strain>
    </source>
</reference>
<dbReference type="Proteomes" id="UP000465241">
    <property type="component" value="Unassembled WGS sequence"/>
</dbReference>
<evidence type="ECO:0000256" key="1">
    <source>
        <dbReference type="SAM" id="MobiDB-lite"/>
    </source>
</evidence>
<keyword evidence="3" id="KW-1185">Reference proteome</keyword>
<comment type="caution">
    <text evidence="2">The sequence shown here is derived from an EMBL/GenBank/DDBJ whole genome shotgun (WGS) entry which is preliminary data.</text>
</comment>
<evidence type="ECO:0000313" key="2">
    <source>
        <dbReference type="EMBL" id="GFG55911.1"/>
    </source>
</evidence>
<organism evidence="2 3">
    <name type="scientific">Mycolicibacterium murale</name>
    <dbReference type="NCBI Taxonomy" id="182220"/>
    <lineage>
        <taxon>Bacteria</taxon>
        <taxon>Bacillati</taxon>
        <taxon>Actinomycetota</taxon>
        <taxon>Actinomycetes</taxon>
        <taxon>Mycobacteriales</taxon>
        <taxon>Mycobacteriaceae</taxon>
        <taxon>Mycolicibacterium</taxon>
    </lineage>
</organism>
<proteinExistence type="predicted"/>
<protein>
    <submittedName>
        <fullName evidence="2">Uncharacterized protein</fullName>
    </submittedName>
</protein>
<sequence length="102" mass="11346">MFEEAAYPAKVTEESSDTGVVQGRCSPAPVRQRPDLGIPDDRDEPSAEDDWPVDDLDDWPFDDPSVDVARLRETLREADADIAAGRTFGEDEIRARYGLPPK</sequence>
<feature type="region of interest" description="Disordered" evidence="1">
    <location>
        <begin position="1"/>
        <end position="60"/>
    </location>
</feature>
<evidence type="ECO:0000313" key="3">
    <source>
        <dbReference type="Proteomes" id="UP000465241"/>
    </source>
</evidence>
<feature type="compositionally biased region" description="Acidic residues" evidence="1">
    <location>
        <begin position="41"/>
        <end position="60"/>
    </location>
</feature>
<gene>
    <name evidence="2" type="ORF">MMUR_00470</name>
</gene>
<dbReference type="AlphaFoldDB" id="A0A7I9WDV4"/>
<accession>A0A7I9WDV4</accession>
<name>A0A7I9WDV4_9MYCO</name>
<dbReference type="Gene3D" id="1.10.1220.170">
    <property type="match status" value="1"/>
</dbReference>